<dbReference type="Gene3D" id="1.25.40.10">
    <property type="entry name" value="Tetratricopeptide repeat domain"/>
    <property type="match status" value="1"/>
</dbReference>
<keyword evidence="2" id="KW-1185">Reference proteome</keyword>
<dbReference type="EMBL" id="JBBMFD010000012">
    <property type="protein sequence ID" value="MEQ2440803.1"/>
    <property type="molecule type" value="Genomic_DNA"/>
</dbReference>
<dbReference type="InterPro" id="IPR019734">
    <property type="entry name" value="TPR_rpt"/>
</dbReference>
<evidence type="ECO:0008006" key="3">
    <source>
        <dbReference type="Google" id="ProtNLM"/>
    </source>
</evidence>
<reference evidence="1 2" key="1">
    <citation type="submission" date="2024-03" db="EMBL/GenBank/DDBJ databases">
        <title>Human intestinal bacterial collection.</title>
        <authorList>
            <person name="Pauvert C."/>
            <person name="Hitch T.C.A."/>
            <person name="Clavel T."/>
        </authorList>
    </citation>
    <scope>NUCLEOTIDE SEQUENCE [LARGE SCALE GENOMIC DNA]</scope>
    <source>
        <strain evidence="1 2">CLA-JM-H44</strain>
    </source>
</reference>
<name>A0ABV1E431_9FIRM</name>
<organism evidence="1 2">
    <name type="scientific">Solibaculum intestinale</name>
    <dbReference type="NCBI Taxonomy" id="3133165"/>
    <lineage>
        <taxon>Bacteria</taxon>
        <taxon>Bacillati</taxon>
        <taxon>Bacillota</taxon>
        <taxon>Clostridia</taxon>
        <taxon>Eubacteriales</taxon>
        <taxon>Oscillospiraceae</taxon>
        <taxon>Solibaculum</taxon>
    </lineage>
</organism>
<evidence type="ECO:0000313" key="2">
    <source>
        <dbReference type="Proteomes" id="UP001489509"/>
    </source>
</evidence>
<gene>
    <name evidence="1" type="ORF">WMO26_08210</name>
</gene>
<dbReference type="Proteomes" id="UP001489509">
    <property type="component" value="Unassembled WGS sequence"/>
</dbReference>
<proteinExistence type="predicted"/>
<sequence length="206" mass="24049">MIFKRKGYTGVIGHYGISDLWDSLPYDEKKLMTSYWMKSDANKKDVELMTNSNFSSFSKSPAGFIWQVSQYAIADKKYDIAEKWLLYASSFKDDVVDLHFVYNHLINLYYKQRETRSDALDKAKKYCLKDIELYPKYCVPLTTAGRNVPRCPSFQQLAIIYEKEKNYKKAIEICDMAIKYGQIDTTKGGFESRRKKLENKIAKNKA</sequence>
<dbReference type="RefSeq" id="WP_349219514.1">
    <property type="nucleotide sequence ID" value="NZ_JBBMFD010000012.1"/>
</dbReference>
<dbReference type="SUPFAM" id="SSF48452">
    <property type="entry name" value="TPR-like"/>
    <property type="match status" value="1"/>
</dbReference>
<protein>
    <recommendedName>
        <fullName evidence="3">Tetratricopeptide repeat protein</fullName>
    </recommendedName>
</protein>
<dbReference type="SMART" id="SM00028">
    <property type="entry name" value="TPR"/>
    <property type="match status" value="2"/>
</dbReference>
<dbReference type="InterPro" id="IPR011990">
    <property type="entry name" value="TPR-like_helical_dom_sf"/>
</dbReference>
<accession>A0ABV1E431</accession>
<comment type="caution">
    <text evidence="1">The sequence shown here is derived from an EMBL/GenBank/DDBJ whole genome shotgun (WGS) entry which is preliminary data.</text>
</comment>
<evidence type="ECO:0000313" key="1">
    <source>
        <dbReference type="EMBL" id="MEQ2440803.1"/>
    </source>
</evidence>